<protein>
    <submittedName>
        <fullName evidence="1">Uncharacterized protein</fullName>
    </submittedName>
</protein>
<sequence>MPFKLKLKKTRQYNVASKSLFVISVELLDGGIADCTLSVDSTGQECLDNVCQRQAINQPEFFGLRYINRSQQPRWVQLERPLKRQLDKHASSHQLYLRVMYYIINGASLITDEVTRYHYFLQLKNDLVEGRIICDFQQAVVLASYSRQAEYGNHDRERHTVEYLKNLLTFPKQMLDGGQIIDGNTLAETGRLEWLTEAVIQHHMALHNMSQAQAEEGFITTCQQLRGYGQEMYSARDQLNQSEVTIAISLTGIRVLAETSDTPHFYRWMDITNVINHKRTFSIECQKQAASASFTLANPEDGKYVWRMCVQQHTFYMRHRTKLSEAPKDEHTPNFQEHGLSESREELDVREVGSVSRLEPLSAAHRAHSTSCLELADRHQQPQPPPLQRNRALLPQYRPAPDYETAIQQKYQQQRAEAQLRYQNHHHSQLVSSAKPLIYGSHPDIHRIHYPDITRHTVPVNQGVAATDDYPYSRFLSPNYPFAVNPNVQTELNPQLHYVNVYKPPPPYPSNGLASNSTPDLAVASQALNYHRGYINSHVSGSSPDLVSTRTALSRQFLSHLHTGHVNYARVMPGTHGTYNNLASVLDPKPHILIDPHHISDNIQKVYDERGNIMYSMPMHRLPYQRHLVLPQHGGNTQEPIYENVPLPWQNDGKIIVRDRAQSLTTTDEINRLNERNGSHATIDKYTHVQSSMANYAKVGSPDCHYVNAQIIKCARESSVPKELNISNRSINKKEKESDNITISVDRLSLQHDEKDYDETPYQSLSTHKVSTVSNDNITSISVPDIRTNVSQISQTSVANSALSNSVQNSSYSTSVELDTSKSSNVTGKEKKRRRWGVFMGRSAKTEVKSATLGRDRQKTNVALPVNKHRWSTGLPKFQPLPPSITKETMCQILERKMTDEQLSFAFEQIPKGRENGGEYRTALLPQYVSLNGHSADHLPYEDNRVRLHPTPNNPHGYINASHITMTVGSTQRFYVVAKIANGKAPIGGGASGVPGGPLGAPWCSCGAPCASVWECVWQVGARLLALVGGEAKPHYLPHDNTTVEYGKFQVTSMSSSRAPWGGSVAVVVRAPGRPPRTLWHVHYQKWPPHLTVPTNLDEFLGFLSELNGLRLACEAEGGGKTAVGGSSTPIAFWCAQGGGRSGTALAAHLLHDILDNNQELDIPRTISMLHQQRANLIQNVHQYKFLHQLLLQYLQQSRLI</sequence>
<name>A0ACC1DI56_9NEOP</name>
<dbReference type="Proteomes" id="UP000824533">
    <property type="component" value="Linkage Group LG02"/>
</dbReference>
<dbReference type="EMBL" id="CM034388">
    <property type="protein sequence ID" value="KAJ0183061.1"/>
    <property type="molecule type" value="Genomic_DNA"/>
</dbReference>
<proteinExistence type="predicted"/>
<accession>A0ACC1DI56</accession>
<evidence type="ECO:0000313" key="2">
    <source>
        <dbReference type="Proteomes" id="UP000824533"/>
    </source>
</evidence>
<keyword evidence="2" id="KW-1185">Reference proteome</keyword>
<evidence type="ECO:0000313" key="1">
    <source>
        <dbReference type="EMBL" id="KAJ0183061.1"/>
    </source>
</evidence>
<gene>
    <name evidence="1" type="ORF">K1T71_001037</name>
</gene>
<reference evidence="1 2" key="1">
    <citation type="journal article" date="2021" name="Front. Genet.">
        <title>Chromosome-Level Genome Assembly Reveals Significant Gene Expansion in the Toll and IMD Signaling Pathways of Dendrolimus kikuchii.</title>
        <authorList>
            <person name="Zhou J."/>
            <person name="Wu P."/>
            <person name="Xiong Z."/>
            <person name="Liu N."/>
            <person name="Zhao N."/>
            <person name="Ji M."/>
            <person name="Qiu Y."/>
            <person name="Yang B."/>
        </authorList>
    </citation>
    <scope>NUCLEOTIDE SEQUENCE [LARGE SCALE GENOMIC DNA]</scope>
    <source>
        <strain evidence="1">Ann1</strain>
    </source>
</reference>
<comment type="caution">
    <text evidence="1">The sequence shown here is derived from an EMBL/GenBank/DDBJ whole genome shotgun (WGS) entry which is preliminary data.</text>
</comment>
<organism evidence="1 2">
    <name type="scientific">Dendrolimus kikuchii</name>
    <dbReference type="NCBI Taxonomy" id="765133"/>
    <lineage>
        <taxon>Eukaryota</taxon>
        <taxon>Metazoa</taxon>
        <taxon>Ecdysozoa</taxon>
        <taxon>Arthropoda</taxon>
        <taxon>Hexapoda</taxon>
        <taxon>Insecta</taxon>
        <taxon>Pterygota</taxon>
        <taxon>Neoptera</taxon>
        <taxon>Endopterygota</taxon>
        <taxon>Lepidoptera</taxon>
        <taxon>Glossata</taxon>
        <taxon>Ditrysia</taxon>
        <taxon>Bombycoidea</taxon>
        <taxon>Lasiocampidae</taxon>
        <taxon>Dendrolimus</taxon>
    </lineage>
</organism>